<dbReference type="PANTHER" id="PTHR42933:SF4">
    <property type="entry name" value="TYPE I RESTRICTION ENZYME ECOKI METHYLASE SUBUNIT"/>
    <property type="match status" value="1"/>
</dbReference>
<dbReference type="RefSeq" id="WP_040196821.1">
    <property type="nucleotide sequence ID" value="NZ_CAAGWU010000001.1"/>
</dbReference>
<gene>
    <name evidence="10" type="ORF">ICEKp9_0031</name>
</gene>
<dbReference type="InterPro" id="IPR002052">
    <property type="entry name" value="DNA_methylase_N6_adenine_CS"/>
</dbReference>
<proteinExistence type="inferred from homology"/>
<dbReference type="InterPro" id="IPR003356">
    <property type="entry name" value="DNA_methylase_A-5"/>
</dbReference>
<dbReference type="EMBL" id="KY454633">
    <property type="protein sequence ID" value="AVE25258.1"/>
    <property type="molecule type" value="Genomic_DNA"/>
</dbReference>
<comment type="similarity">
    <text evidence="1">Belongs to the N(4)/N(6)-methyltransferase family.</text>
</comment>
<reference evidence="10" key="1">
    <citation type="submission" date="2016-12" db="EMBL/GenBank/DDBJ databases">
        <title>Frequent emergence of pathogenic lineages of Klebsiella pneumoniae via mobilisation of yersiniabactin and colibactin.</title>
        <authorList>
            <person name="Lam M.M.C."/>
            <person name="Wick R.R."/>
            <person name="Wyres K.L."/>
            <person name="Gorrie C."/>
            <person name="Judd L."/>
            <person name="Jenney A."/>
            <person name="Holt K.E."/>
        </authorList>
    </citation>
    <scope>NUCLEOTIDE SEQUENCE</scope>
    <source>
        <strain evidence="10">16870814</strain>
    </source>
</reference>
<evidence type="ECO:0000256" key="7">
    <source>
        <dbReference type="ARBA" id="ARBA00047942"/>
    </source>
</evidence>
<keyword evidence="4 10" id="KW-0808">Transferase</keyword>
<dbReference type="SUPFAM" id="SSF53335">
    <property type="entry name" value="S-adenosyl-L-methionine-dependent methyltransferases"/>
    <property type="match status" value="1"/>
</dbReference>
<evidence type="ECO:0000256" key="2">
    <source>
        <dbReference type="ARBA" id="ARBA00011900"/>
    </source>
</evidence>
<evidence type="ECO:0000256" key="3">
    <source>
        <dbReference type="ARBA" id="ARBA00022603"/>
    </source>
</evidence>
<organism evidence="10">
    <name type="scientific">Klebsiella pneumoniae</name>
    <dbReference type="NCBI Taxonomy" id="573"/>
    <lineage>
        <taxon>Bacteria</taxon>
        <taxon>Pseudomonadati</taxon>
        <taxon>Pseudomonadota</taxon>
        <taxon>Gammaproteobacteria</taxon>
        <taxon>Enterobacterales</taxon>
        <taxon>Enterobacteriaceae</taxon>
        <taxon>Klebsiella/Raoultella group</taxon>
        <taxon>Klebsiella</taxon>
        <taxon>Klebsiella pneumoniae complex</taxon>
    </lineage>
</organism>
<dbReference type="PROSITE" id="PS00092">
    <property type="entry name" value="N6_MTASE"/>
    <property type="match status" value="1"/>
</dbReference>
<evidence type="ECO:0000256" key="4">
    <source>
        <dbReference type="ARBA" id="ARBA00022679"/>
    </source>
</evidence>
<dbReference type="InterPro" id="IPR022749">
    <property type="entry name" value="D12N6_MeTrfase_N"/>
</dbReference>
<dbReference type="GO" id="GO:0009307">
    <property type="term" value="P:DNA restriction-modification system"/>
    <property type="evidence" value="ECO:0007669"/>
    <property type="project" value="UniProtKB-KW"/>
</dbReference>
<name>A0A2L1KRX7_KLEPN</name>
<evidence type="ECO:0000256" key="5">
    <source>
        <dbReference type="ARBA" id="ARBA00022691"/>
    </source>
</evidence>
<dbReference type="Pfam" id="PF12161">
    <property type="entry name" value="HsdM_N"/>
    <property type="match status" value="1"/>
</dbReference>
<accession>A0A2L1KRX7</accession>
<dbReference type="GO" id="GO:0008170">
    <property type="term" value="F:N-methyltransferase activity"/>
    <property type="evidence" value="ECO:0007669"/>
    <property type="project" value="InterPro"/>
</dbReference>
<protein>
    <recommendedName>
        <fullName evidence="2">site-specific DNA-methyltransferase (adenine-specific)</fullName>
        <ecNumber evidence="2">2.1.1.72</ecNumber>
    </recommendedName>
</protein>
<keyword evidence="6" id="KW-0680">Restriction system</keyword>
<evidence type="ECO:0000313" key="10">
    <source>
        <dbReference type="EMBL" id="AVE25258.1"/>
    </source>
</evidence>
<dbReference type="InterPro" id="IPR038333">
    <property type="entry name" value="T1MK-like_N_sf"/>
</dbReference>
<comment type="catalytic activity">
    <reaction evidence="7">
        <text>a 2'-deoxyadenosine in DNA + S-adenosyl-L-methionine = an N(6)-methyl-2'-deoxyadenosine in DNA + S-adenosyl-L-homocysteine + H(+)</text>
        <dbReference type="Rhea" id="RHEA:15197"/>
        <dbReference type="Rhea" id="RHEA-COMP:12418"/>
        <dbReference type="Rhea" id="RHEA-COMP:12419"/>
        <dbReference type="ChEBI" id="CHEBI:15378"/>
        <dbReference type="ChEBI" id="CHEBI:57856"/>
        <dbReference type="ChEBI" id="CHEBI:59789"/>
        <dbReference type="ChEBI" id="CHEBI:90615"/>
        <dbReference type="ChEBI" id="CHEBI:90616"/>
        <dbReference type="EC" id="2.1.1.72"/>
    </reaction>
</comment>
<evidence type="ECO:0000259" key="9">
    <source>
        <dbReference type="Pfam" id="PF12161"/>
    </source>
</evidence>
<dbReference type="PRINTS" id="PR00507">
    <property type="entry name" value="N12N6MTFRASE"/>
</dbReference>
<keyword evidence="5" id="KW-0949">S-adenosyl-L-methionine</keyword>
<dbReference type="EC" id="2.1.1.72" evidence="2"/>
<dbReference type="PANTHER" id="PTHR42933">
    <property type="entry name" value="SLR6095 PROTEIN"/>
    <property type="match status" value="1"/>
</dbReference>
<dbReference type="Pfam" id="PF02384">
    <property type="entry name" value="N6_Mtase"/>
    <property type="match status" value="1"/>
</dbReference>
<evidence type="ECO:0000256" key="6">
    <source>
        <dbReference type="ARBA" id="ARBA00022747"/>
    </source>
</evidence>
<feature type="domain" description="N6 adenine-specific DNA methyltransferase N-terminal" evidence="9">
    <location>
        <begin position="10"/>
        <end position="113"/>
    </location>
</feature>
<feature type="domain" description="DNA methylase adenine-specific" evidence="8">
    <location>
        <begin position="124"/>
        <end position="414"/>
    </location>
</feature>
<sequence length="493" mass="55939">MSKFSVADIVNRVWGYANVLRDDGISNGDYVEQLTLLIFLKMNAERAESGKINKNEISEAWSMLTTLQGKELLEKYSNLIKLFGEKDGLLGTIFSQAQNKIQDASKLKKLISLINSEKWISSNVDVKGAIYEGILQKSADSEKKGAGQYFTPRALIEAIVEVINPKPKQTIADPACGTGGFLTVAHDYIYNKINQANAEEISFLKKHTFSGNEISNSVARLCAMNLFLHDIGVFSFPISVSDALERKPSKKVDIVLANPPFGRKSSFSINKGKSKNDERYVRDDFWAETTNKQFNFLQHICSMLNKDGKAAVVFPDNILFEGGSGEKIRKSFLYDYNLHTILRLPTGIFYAQGVKANVLFFDNANDLLYPKTKKVWIYDLRTNIHRTFKNNKLSRADFDEFVNFYCAENFNSRKSNWSPDTTKNSSPDGRWRDFSYEEILLRDKTNLDIQWLKEETSDSLVMHTSSDELVEDIIELLSSALSDFKKVEKIISK</sequence>
<dbReference type="AlphaFoldDB" id="A0A2L1KRX7"/>
<dbReference type="InterPro" id="IPR051537">
    <property type="entry name" value="DNA_Adenine_Mtase"/>
</dbReference>
<keyword evidence="3 10" id="KW-0489">Methyltransferase</keyword>
<dbReference type="GO" id="GO:0032259">
    <property type="term" value="P:methylation"/>
    <property type="evidence" value="ECO:0007669"/>
    <property type="project" value="UniProtKB-KW"/>
</dbReference>
<dbReference type="Gene3D" id="1.20.1260.30">
    <property type="match status" value="1"/>
</dbReference>
<dbReference type="Gene3D" id="3.40.50.150">
    <property type="entry name" value="Vaccinia Virus protein VP39"/>
    <property type="match status" value="1"/>
</dbReference>
<evidence type="ECO:0000256" key="1">
    <source>
        <dbReference type="ARBA" id="ARBA00006594"/>
    </source>
</evidence>
<dbReference type="GO" id="GO:0009007">
    <property type="term" value="F:site-specific DNA-methyltransferase (adenine-specific) activity"/>
    <property type="evidence" value="ECO:0007669"/>
    <property type="project" value="UniProtKB-EC"/>
</dbReference>
<dbReference type="InterPro" id="IPR029063">
    <property type="entry name" value="SAM-dependent_MTases_sf"/>
</dbReference>
<evidence type="ECO:0000259" key="8">
    <source>
        <dbReference type="Pfam" id="PF02384"/>
    </source>
</evidence>
<dbReference type="GO" id="GO:0003677">
    <property type="term" value="F:DNA binding"/>
    <property type="evidence" value="ECO:0007669"/>
    <property type="project" value="InterPro"/>
</dbReference>